<dbReference type="GO" id="GO:0004099">
    <property type="term" value="F:chitin deacetylase activity"/>
    <property type="evidence" value="ECO:0007669"/>
    <property type="project" value="TreeGrafter"/>
</dbReference>
<dbReference type="InParanoid" id="A0A1Y2GXM2"/>
<feature type="domain" description="NodB homology" evidence="3">
    <location>
        <begin position="76"/>
        <end position="250"/>
    </location>
</feature>
<evidence type="ECO:0000313" key="4">
    <source>
        <dbReference type="EMBL" id="ORZ27026.1"/>
    </source>
</evidence>
<evidence type="ECO:0000256" key="2">
    <source>
        <dbReference type="ARBA" id="ARBA00022801"/>
    </source>
</evidence>
<feature type="non-terminal residue" evidence="4">
    <location>
        <position position="250"/>
    </location>
</feature>
<organism evidence="4 5">
    <name type="scientific">Lobosporangium transversale</name>
    <dbReference type="NCBI Taxonomy" id="64571"/>
    <lineage>
        <taxon>Eukaryota</taxon>
        <taxon>Fungi</taxon>
        <taxon>Fungi incertae sedis</taxon>
        <taxon>Mucoromycota</taxon>
        <taxon>Mortierellomycotina</taxon>
        <taxon>Mortierellomycetes</taxon>
        <taxon>Mortierellales</taxon>
        <taxon>Mortierellaceae</taxon>
        <taxon>Lobosporangium</taxon>
    </lineage>
</organism>
<keyword evidence="1" id="KW-0479">Metal-binding</keyword>
<dbReference type="GO" id="GO:0016020">
    <property type="term" value="C:membrane"/>
    <property type="evidence" value="ECO:0007669"/>
    <property type="project" value="TreeGrafter"/>
</dbReference>
<gene>
    <name evidence="4" type="ORF">BCR41DRAFT_287182</name>
</gene>
<accession>A0A1Y2GXM2</accession>
<dbReference type="Gene3D" id="3.20.20.370">
    <property type="entry name" value="Glycoside hydrolase/deacetylase"/>
    <property type="match status" value="1"/>
</dbReference>
<dbReference type="SUPFAM" id="SSF88713">
    <property type="entry name" value="Glycoside hydrolase/deacetylase"/>
    <property type="match status" value="1"/>
</dbReference>
<dbReference type="PROSITE" id="PS51677">
    <property type="entry name" value="NODB"/>
    <property type="match status" value="1"/>
</dbReference>
<dbReference type="GO" id="GO:0009272">
    <property type="term" value="P:fungal-type cell wall biogenesis"/>
    <property type="evidence" value="ECO:0007669"/>
    <property type="project" value="UniProtKB-ARBA"/>
</dbReference>
<name>A0A1Y2GXM2_9FUNG</name>
<dbReference type="Proteomes" id="UP000193648">
    <property type="component" value="Unassembled WGS sequence"/>
</dbReference>
<dbReference type="InterPro" id="IPR050248">
    <property type="entry name" value="Polysacc_deacetylase_ArnD"/>
</dbReference>
<feature type="non-terminal residue" evidence="4">
    <location>
        <position position="1"/>
    </location>
</feature>
<sequence length="250" mass="28581">SPWPRYGETPDTDTPEVKAWVQAVDWSKVPKLPIRKTKSRGDPPDCPEHEVPEDECWWTCSGCFAHDDVMDCPAKDAWGLTFDDGPQPGTTEDLLELLKHKNVTATFFVTGMKSSRAPWLLQETIDQGHHLASHTWSHSGMTTLTNEQVVAELKWTEKYIYDHTGYKIKYFRPPYGDVDNRVRAIARQLGFKTVIWSHEWDTQDWQLEENTITPTQIESIFKNGLKSLSKRETGPISLEHDGDPKMVTVA</sequence>
<evidence type="ECO:0000259" key="3">
    <source>
        <dbReference type="PROSITE" id="PS51677"/>
    </source>
</evidence>
<dbReference type="GO" id="GO:0046872">
    <property type="term" value="F:metal ion binding"/>
    <property type="evidence" value="ECO:0007669"/>
    <property type="project" value="UniProtKB-KW"/>
</dbReference>
<dbReference type="STRING" id="64571.A0A1Y2GXM2"/>
<dbReference type="AlphaFoldDB" id="A0A1Y2GXM2"/>
<dbReference type="PANTHER" id="PTHR10587:SF133">
    <property type="entry name" value="CHITIN DEACETYLASE 1-RELATED"/>
    <property type="match status" value="1"/>
</dbReference>
<dbReference type="GO" id="GO:0005975">
    <property type="term" value="P:carbohydrate metabolic process"/>
    <property type="evidence" value="ECO:0007669"/>
    <property type="project" value="InterPro"/>
</dbReference>
<dbReference type="OrthoDB" id="407355at2759"/>
<keyword evidence="2" id="KW-0378">Hydrolase</keyword>
<dbReference type="InterPro" id="IPR011330">
    <property type="entry name" value="Glyco_hydro/deAcase_b/a-brl"/>
</dbReference>
<dbReference type="Pfam" id="PF01522">
    <property type="entry name" value="Polysacc_deac_1"/>
    <property type="match status" value="1"/>
</dbReference>
<dbReference type="RefSeq" id="XP_021884773.1">
    <property type="nucleotide sequence ID" value="XM_022020291.1"/>
</dbReference>
<proteinExistence type="predicted"/>
<dbReference type="EMBL" id="MCFF01000005">
    <property type="protein sequence ID" value="ORZ27026.1"/>
    <property type="molecule type" value="Genomic_DNA"/>
</dbReference>
<protein>
    <recommendedName>
        <fullName evidence="3">NodB homology domain-containing protein</fullName>
    </recommendedName>
</protein>
<evidence type="ECO:0000256" key="1">
    <source>
        <dbReference type="ARBA" id="ARBA00022723"/>
    </source>
</evidence>
<comment type="caution">
    <text evidence="4">The sequence shown here is derived from an EMBL/GenBank/DDBJ whole genome shotgun (WGS) entry which is preliminary data.</text>
</comment>
<evidence type="ECO:0000313" key="5">
    <source>
        <dbReference type="Proteomes" id="UP000193648"/>
    </source>
</evidence>
<dbReference type="PANTHER" id="PTHR10587">
    <property type="entry name" value="GLYCOSYL TRANSFERASE-RELATED"/>
    <property type="match status" value="1"/>
</dbReference>
<dbReference type="InterPro" id="IPR002509">
    <property type="entry name" value="NODB_dom"/>
</dbReference>
<keyword evidence="5" id="KW-1185">Reference proteome</keyword>
<dbReference type="GeneID" id="33562135"/>
<reference evidence="4 5" key="1">
    <citation type="submission" date="2016-07" db="EMBL/GenBank/DDBJ databases">
        <title>Pervasive Adenine N6-methylation of Active Genes in Fungi.</title>
        <authorList>
            <consortium name="DOE Joint Genome Institute"/>
            <person name="Mondo S.J."/>
            <person name="Dannebaum R.O."/>
            <person name="Kuo R.C."/>
            <person name="Labutti K."/>
            <person name="Haridas S."/>
            <person name="Kuo A."/>
            <person name="Salamov A."/>
            <person name="Ahrendt S.R."/>
            <person name="Lipzen A."/>
            <person name="Sullivan W."/>
            <person name="Andreopoulos W.B."/>
            <person name="Clum A."/>
            <person name="Lindquist E."/>
            <person name="Daum C."/>
            <person name="Ramamoorthy G.K."/>
            <person name="Gryganskyi A."/>
            <person name="Culley D."/>
            <person name="Magnuson J.K."/>
            <person name="James T.Y."/>
            <person name="O'Malley M.A."/>
            <person name="Stajich J.E."/>
            <person name="Spatafora J.W."/>
            <person name="Visel A."/>
            <person name="Grigoriev I.V."/>
        </authorList>
    </citation>
    <scope>NUCLEOTIDE SEQUENCE [LARGE SCALE GENOMIC DNA]</scope>
    <source>
        <strain evidence="4 5">NRRL 3116</strain>
    </source>
</reference>